<proteinExistence type="predicted"/>
<protein>
    <submittedName>
        <fullName evidence="1">Uncharacterized protein</fullName>
    </submittedName>
</protein>
<evidence type="ECO:0000313" key="1">
    <source>
        <dbReference type="EMBL" id="KAI8532144.1"/>
    </source>
</evidence>
<organism evidence="1 2">
    <name type="scientific">Rhododendron molle</name>
    <name type="common">Chinese azalea</name>
    <name type="synonym">Azalea mollis</name>
    <dbReference type="NCBI Taxonomy" id="49168"/>
    <lineage>
        <taxon>Eukaryota</taxon>
        <taxon>Viridiplantae</taxon>
        <taxon>Streptophyta</taxon>
        <taxon>Embryophyta</taxon>
        <taxon>Tracheophyta</taxon>
        <taxon>Spermatophyta</taxon>
        <taxon>Magnoliopsida</taxon>
        <taxon>eudicotyledons</taxon>
        <taxon>Gunneridae</taxon>
        <taxon>Pentapetalae</taxon>
        <taxon>asterids</taxon>
        <taxon>Ericales</taxon>
        <taxon>Ericaceae</taxon>
        <taxon>Ericoideae</taxon>
        <taxon>Rhodoreae</taxon>
        <taxon>Rhododendron</taxon>
    </lineage>
</organism>
<gene>
    <name evidence="1" type="ORF">RHMOL_Rhmol11G0190600</name>
</gene>
<keyword evidence="2" id="KW-1185">Reference proteome</keyword>
<reference evidence="1" key="1">
    <citation type="submission" date="2022-02" db="EMBL/GenBank/DDBJ databases">
        <title>Plant Genome Project.</title>
        <authorList>
            <person name="Zhang R.-G."/>
        </authorList>
    </citation>
    <scope>NUCLEOTIDE SEQUENCE</scope>
    <source>
        <strain evidence="1">AT1</strain>
    </source>
</reference>
<accession>A0ACC0LUX3</accession>
<dbReference type="EMBL" id="CM046398">
    <property type="protein sequence ID" value="KAI8532144.1"/>
    <property type="molecule type" value="Genomic_DNA"/>
</dbReference>
<comment type="caution">
    <text evidence="1">The sequence shown here is derived from an EMBL/GenBank/DDBJ whole genome shotgun (WGS) entry which is preliminary data.</text>
</comment>
<name>A0ACC0LUX3_RHOML</name>
<sequence length="466" mass="53994">MESGSSRMEVLAYNSLVASSVPGPSRVNEIDMLKKLTQHGAQAKNWVHVMMVMTEMTSRIVDAYRSLDEERIPKDYNGRSKNLMVSLQLISQKLWRRLLSSIYWHRALFYAGDGIVVARSRSSSAGYTPNLFSSSSMDIELPFVRCFPKDNRCADGITRSVYYLANFAGDILKVASCVSADGNPTVYRMSSKFREKYGYFFPIGSIKRWNSPEAMLTWANKMIWFSFLARSNKNQGRCWFTKDILTDNWRGYTFFPNWDERFGNSSISSIWILLKNRGKVWPVHVIHNQLGDGWPEFWDSHKLRSGFKVVFGCERSWIFDVVVLMHNLEPLHNYEWSTTAHELQESSLMPYVVEVFGTPRDIRTSCFPSAMSIKDMLCNLDTIVFGKYLRNLFHDAGVDEIFVHMRNRWWSIPRINNRVDRSSLDLLLNDLNLQPLDFLLVTAFDDTDVNVIVFGGDRIERLYPWT</sequence>
<dbReference type="Proteomes" id="UP001062846">
    <property type="component" value="Chromosome 11"/>
</dbReference>
<evidence type="ECO:0000313" key="2">
    <source>
        <dbReference type="Proteomes" id="UP001062846"/>
    </source>
</evidence>